<gene>
    <name evidence="1" type="primary">BnaA07g01030D</name>
    <name evidence="1" type="ORF">GSBRNA2T00059426001</name>
</gene>
<keyword evidence="2" id="KW-1185">Reference proteome</keyword>
<dbReference type="AlphaFoldDB" id="A0A078HEM2"/>
<organism evidence="1 2">
    <name type="scientific">Brassica napus</name>
    <name type="common">Rape</name>
    <dbReference type="NCBI Taxonomy" id="3708"/>
    <lineage>
        <taxon>Eukaryota</taxon>
        <taxon>Viridiplantae</taxon>
        <taxon>Streptophyta</taxon>
        <taxon>Embryophyta</taxon>
        <taxon>Tracheophyta</taxon>
        <taxon>Spermatophyta</taxon>
        <taxon>Magnoliopsida</taxon>
        <taxon>eudicotyledons</taxon>
        <taxon>Gunneridae</taxon>
        <taxon>Pentapetalae</taxon>
        <taxon>rosids</taxon>
        <taxon>malvids</taxon>
        <taxon>Brassicales</taxon>
        <taxon>Brassicaceae</taxon>
        <taxon>Brassiceae</taxon>
        <taxon>Brassica</taxon>
    </lineage>
</organism>
<evidence type="ECO:0000313" key="1">
    <source>
        <dbReference type="EMBL" id="CDY35884.1"/>
    </source>
</evidence>
<proteinExistence type="predicted"/>
<dbReference type="Gramene" id="CDY35884">
    <property type="protein sequence ID" value="CDY35884"/>
    <property type="gene ID" value="GSBRNA2T00059426001"/>
</dbReference>
<dbReference type="EMBL" id="LK032363">
    <property type="protein sequence ID" value="CDY35884.1"/>
    <property type="molecule type" value="Genomic_DNA"/>
</dbReference>
<protein>
    <submittedName>
        <fullName evidence="1">BnaA07g01030D protein</fullName>
    </submittedName>
</protein>
<name>A0A078HEM2_BRANA</name>
<reference evidence="1 2" key="1">
    <citation type="journal article" date="2014" name="Science">
        <title>Plant genetics. Early allopolyploid evolution in the post-Neolithic Brassica napus oilseed genome.</title>
        <authorList>
            <person name="Chalhoub B."/>
            <person name="Denoeud F."/>
            <person name="Liu S."/>
            <person name="Parkin I.A."/>
            <person name="Tang H."/>
            <person name="Wang X."/>
            <person name="Chiquet J."/>
            <person name="Belcram H."/>
            <person name="Tong C."/>
            <person name="Samans B."/>
            <person name="Correa M."/>
            <person name="Da Silva C."/>
            <person name="Just J."/>
            <person name="Falentin C."/>
            <person name="Koh C.S."/>
            <person name="Le Clainche I."/>
            <person name="Bernard M."/>
            <person name="Bento P."/>
            <person name="Noel B."/>
            <person name="Labadie K."/>
            <person name="Alberti A."/>
            <person name="Charles M."/>
            <person name="Arnaud D."/>
            <person name="Guo H."/>
            <person name="Daviaud C."/>
            <person name="Alamery S."/>
            <person name="Jabbari K."/>
            <person name="Zhao M."/>
            <person name="Edger P.P."/>
            <person name="Chelaifa H."/>
            <person name="Tack D."/>
            <person name="Lassalle G."/>
            <person name="Mestiri I."/>
            <person name="Schnel N."/>
            <person name="Le Paslier M.C."/>
            <person name="Fan G."/>
            <person name="Renault V."/>
            <person name="Bayer P.E."/>
            <person name="Golicz A.A."/>
            <person name="Manoli S."/>
            <person name="Lee T.H."/>
            <person name="Thi V.H."/>
            <person name="Chalabi S."/>
            <person name="Hu Q."/>
            <person name="Fan C."/>
            <person name="Tollenaere R."/>
            <person name="Lu Y."/>
            <person name="Battail C."/>
            <person name="Shen J."/>
            <person name="Sidebottom C.H."/>
            <person name="Wang X."/>
            <person name="Canaguier A."/>
            <person name="Chauveau A."/>
            <person name="Berard A."/>
            <person name="Deniot G."/>
            <person name="Guan M."/>
            <person name="Liu Z."/>
            <person name="Sun F."/>
            <person name="Lim Y.P."/>
            <person name="Lyons E."/>
            <person name="Town C.D."/>
            <person name="Bancroft I."/>
            <person name="Wang X."/>
            <person name="Meng J."/>
            <person name="Ma J."/>
            <person name="Pires J.C."/>
            <person name="King G.J."/>
            <person name="Brunel D."/>
            <person name="Delourme R."/>
            <person name="Renard M."/>
            <person name="Aury J.M."/>
            <person name="Adams K.L."/>
            <person name="Batley J."/>
            <person name="Snowdon R.J."/>
            <person name="Tost J."/>
            <person name="Edwards D."/>
            <person name="Zhou Y."/>
            <person name="Hua W."/>
            <person name="Sharpe A.G."/>
            <person name="Paterson A.H."/>
            <person name="Guan C."/>
            <person name="Wincker P."/>
        </authorList>
    </citation>
    <scope>NUCLEOTIDE SEQUENCE [LARGE SCALE GENOMIC DNA]</scope>
    <source>
        <strain evidence="2">cv. Darmor-bzh</strain>
    </source>
</reference>
<dbReference type="PaxDb" id="3708-A0A078HEM2"/>
<sequence>MVRLDDDNGFLIQEGTATTLLQGSIFRELFTSSRIKLVSETLLLLTFKREQAGTTT</sequence>
<dbReference type="Proteomes" id="UP000028999">
    <property type="component" value="Unassembled WGS sequence"/>
</dbReference>
<accession>A0A078HEM2</accession>
<evidence type="ECO:0000313" key="2">
    <source>
        <dbReference type="Proteomes" id="UP000028999"/>
    </source>
</evidence>